<dbReference type="PANTHER" id="PTHR13196">
    <property type="entry name" value="DENN DOMAIN-CONTAINING"/>
    <property type="match status" value="1"/>
</dbReference>
<dbReference type="InterPro" id="IPR043153">
    <property type="entry name" value="DENN_C"/>
</dbReference>
<dbReference type="InterPro" id="IPR005112">
    <property type="entry name" value="dDENN_dom"/>
</dbReference>
<dbReference type="SMART" id="SM00801">
    <property type="entry name" value="dDENN"/>
    <property type="match status" value="1"/>
</dbReference>
<keyword evidence="2" id="KW-0344">Guanine-nucleotide releasing factor</keyword>
<comment type="caution">
    <text evidence="5">The sequence shown here is derived from an EMBL/GenBank/DDBJ whole genome shotgun (WGS) entry which is preliminary data.</text>
</comment>
<feature type="region of interest" description="Disordered" evidence="4">
    <location>
        <begin position="523"/>
        <end position="605"/>
    </location>
</feature>
<reference evidence="5" key="1">
    <citation type="submission" date="2020-04" db="EMBL/GenBank/DDBJ databases">
        <authorList>
            <person name="Alioto T."/>
            <person name="Alioto T."/>
            <person name="Gomez Garrido J."/>
        </authorList>
    </citation>
    <scope>NUCLEOTIDE SEQUENCE</scope>
    <source>
        <strain evidence="5">A484AB</strain>
    </source>
</reference>
<dbReference type="SMART" id="SM00799">
    <property type="entry name" value="DENN"/>
    <property type="match status" value="1"/>
</dbReference>
<accession>A0A7D9IQP8</accession>
<dbReference type="FunFam" id="3.40.50.11500:FF:000001">
    <property type="entry name" value="Putative DENN domain-containing protein 1A"/>
    <property type="match status" value="1"/>
</dbReference>
<keyword evidence="6" id="KW-1185">Reference proteome</keyword>
<dbReference type="Pfam" id="PF03456">
    <property type="entry name" value="uDENN"/>
    <property type="match status" value="1"/>
</dbReference>
<dbReference type="OrthoDB" id="206724at2759"/>
<dbReference type="InterPro" id="IPR040032">
    <property type="entry name" value="DENND1A/B/C"/>
</dbReference>
<dbReference type="EMBL" id="CACRXK020008206">
    <property type="protein sequence ID" value="CAB4014223.1"/>
    <property type="molecule type" value="Genomic_DNA"/>
</dbReference>
<dbReference type="SMART" id="SM00800">
    <property type="entry name" value="uDENN"/>
    <property type="match status" value="1"/>
</dbReference>
<name>A0A7D9IQP8_PARCT</name>
<dbReference type="PRINTS" id="PR01217">
    <property type="entry name" value="PRICHEXTENSN"/>
</dbReference>
<dbReference type="Pfam" id="PF03455">
    <property type="entry name" value="dDENN"/>
    <property type="match status" value="1"/>
</dbReference>
<comment type="subcellular location">
    <subcellularLocation>
        <location evidence="1">Cytoplasmic vesicle</location>
        <location evidence="1">Clathrin-coated vesicle</location>
    </subcellularLocation>
</comment>
<proteinExistence type="predicted"/>
<dbReference type="PROSITE" id="PS50211">
    <property type="entry name" value="DENN"/>
    <property type="match status" value="1"/>
</dbReference>
<dbReference type="GO" id="GO:0030136">
    <property type="term" value="C:clathrin-coated vesicle"/>
    <property type="evidence" value="ECO:0007669"/>
    <property type="project" value="UniProtKB-SubCell"/>
</dbReference>
<evidence type="ECO:0000256" key="4">
    <source>
        <dbReference type="SAM" id="MobiDB-lite"/>
    </source>
</evidence>
<evidence type="ECO:0000313" key="6">
    <source>
        <dbReference type="Proteomes" id="UP001152795"/>
    </source>
</evidence>
<organism evidence="5 6">
    <name type="scientific">Paramuricea clavata</name>
    <name type="common">Red gorgonian</name>
    <name type="synonym">Violescent sea-whip</name>
    <dbReference type="NCBI Taxonomy" id="317549"/>
    <lineage>
        <taxon>Eukaryota</taxon>
        <taxon>Metazoa</taxon>
        <taxon>Cnidaria</taxon>
        <taxon>Anthozoa</taxon>
        <taxon>Octocorallia</taxon>
        <taxon>Malacalcyonacea</taxon>
        <taxon>Plexauridae</taxon>
        <taxon>Paramuricea</taxon>
    </lineage>
</organism>
<dbReference type="AlphaFoldDB" id="A0A7D9IQP8"/>
<dbReference type="Gene3D" id="3.40.50.11500">
    <property type="match status" value="1"/>
</dbReference>
<dbReference type="InterPro" id="IPR001194">
    <property type="entry name" value="cDENN_dom"/>
</dbReference>
<dbReference type="GO" id="GO:0005085">
    <property type="term" value="F:guanyl-nucleotide exchange factor activity"/>
    <property type="evidence" value="ECO:0007669"/>
    <property type="project" value="UniProtKB-KW"/>
</dbReference>
<evidence type="ECO:0000313" key="5">
    <source>
        <dbReference type="EMBL" id="CAB4014223.1"/>
    </source>
</evidence>
<dbReference type="Pfam" id="PF02141">
    <property type="entry name" value="DENN"/>
    <property type="match status" value="1"/>
</dbReference>
<dbReference type="FunFam" id="3.30.450.200:FF:000003">
    <property type="entry name" value="DENN domain containing 1A"/>
    <property type="match status" value="1"/>
</dbReference>
<evidence type="ECO:0000256" key="1">
    <source>
        <dbReference type="ARBA" id="ARBA00004132"/>
    </source>
</evidence>
<evidence type="ECO:0000256" key="2">
    <source>
        <dbReference type="ARBA" id="ARBA00022658"/>
    </source>
</evidence>
<protein>
    <submittedName>
        <fullName evidence="5">Uncharacterized protein</fullName>
    </submittedName>
</protein>
<dbReference type="GO" id="GO:0006897">
    <property type="term" value="P:endocytosis"/>
    <property type="evidence" value="ECO:0007669"/>
    <property type="project" value="TreeGrafter"/>
</dbReference>
<sequence>MGSRLRPVPDKIFECLIEVTAPVSENEGAKLISFFPDNYEDVNMLKDVVPKFCFPFAHDAEMVDAVQHFAFVLTDIEGLFRFGFCRYPPKAKTCLCILSDLPAFEMFYGLLNTLAELDNNARNERITSKQFLDLVLESQVPEPGTKFTVSDPGTGWMRQYNYPDPGKLPSIPENRNLTDYFSAVNPNNMIALFASMMFERRIIVTSKRLSLLTACTYSASLLLYPMHWQHVFIPVMPPSLLDYCSAPMPFLVGVHSSLMEKVRDMPLDDVVILDIDKQEIELTGECLDDVDNLPPEAVSKLNNILKKNTIAIGEYVARAFLSAIVILIGGYRDALKLSNDTIIFEQDLFVSSRPHMKSFLENLLKLQLFERFIHHRLEQLNSGEAIDDVFEEQVGLQTENDSKWVSQYKQWMKNRKRDGTQLLNSLSGKTEKATYKAKKFIHSGVKNVKLHGKNGFKEAMKGIKEKKKNFIENNKGTEKDVTFYDNRTTPVQRSKSLPMTKAFAIQPNSKIAARQSIGIVLQNRIDSPPSPTKSPRPSRAPPRVPPDSPSTTPSRPPPPRPTNPPPRRPSPPPPYQSPPSPYQSPPSPYQSPPVSGSDELKTRPI</sequence>
<dbReference type="Gene3D" id="3.30.450.200">
    <property type="match status" value="1"/>
</dbReference>
<dbReference type="GO" id="GO:0005829">
    <property type="term" value="C:cytosol"/>
    <property type="evidence" value="ECO:0007669"/>
    <property type="project" value="TreeGrafter"/>
</dbReference>
<dbReference type="Gene3D" id="6.10.140.1000">
    <property type="match status" value="1"/>
</dbReference>
<gene>
    <name evidence="5" type="ORF">PACLA_8A081731</name>
</gene>
<evidence type="ECO:0000256" key="3">
    <source>
        <dbReference type="ARBA" id="ARBA00023329"/>
    </source>
</evidence>
<dbReference type="GO" id="GO:1901981">
    <property type="term" value="F:phosphatidylinositol phosphate binding"/>
    <property type="evidence" value="ECO:0007669"/>
    <property type="project" value="TreeGrafter"/>
</dbReference>
<keyword evidence="3" id="KW-0968">Cytoplasmic vesicle</keyword>
<dbReference type="InterPro" id="IPR037516">
    <property type="entry name" value="Tripartite_DENN"/>
</dbReference>
<feature type="compositionally biased region" description="Pro residues" evidence="4">
    <location>
        <begin position="528"/>
        <end position="591"/>
    </location>
</feature>
<feature type="non-terminal residue" evidence="5">
    <location>
        <position position="605"/>
    </location>
</feature>
<dbReference type="Proteomes" id="UP001152795">
    <property type="component" value="Unassembled WGS sequence"/>
</dbReference>
<dbReference type="GO" id="GO:0032456">
    <property type="term" value="P:endocytic recycling"/>
    <property type="evidence" value="ECO:0007669"/>
    <property type="project" value="TreeGrafter"/>
</dbReference>
<dbReference type="InterPro" id="IPR005113">
    <property type="entry name" value="uDENN_dom"/>
</dbReference>
<dbReference type="PANTHER" id="PTHR13196:SF14">
    <property type="entry name" value="UDENN DOMAIN-CONTAINING PROTEIN"/>
    <property type="match status" value="1"/>
</dbReference>